<proteinExistence type="predicted"/>
<evidence type="ECO:0000313" key="2">
    <source>
        <dbReference type="Proteomes" id="UP000677016"/>
    </source>
</evidence>
<reference evidence="1" key="1">
    <citation type="submission" date="2021-04" db="EMBL/GenBank/DDBJ databases">
        <title>Phycicoccus avicenniae sp. nov., a novel endophytic actinomycetes isolated from branch of Avicennia mariana.</title>
        <authorList>
            <person name="Tuo L."/>
        </authorList>
    </citation>
    <scope>NUCLEOTIDE SEQUENCE</scope>
    <source>
        <strain evidence="1">BSK3Z-2</strain>
    </source>
</reference>
<sequence length="202" mass="22938">MPNGTDWIVLGDQAARLRVSREYVVLEDHWIPTWLEISVNGRPNDGPDPEGFARVEVNRNGVPRLVEFAFRASDPESQGIRQADFREVEVSALVEELVAGFTFRAQRGPDGESIVEPPLEGSDAYLEALRFIGRRRAGRTSRDITPELLERVARVYRSNIDRHPTKAVEHHFQVSQRMAAEYVSRARKRGLLPPTKRGQKRA</sequence>
<evidence type="ECO:0000313" key="1">
    <source>
        <dbReference type="EMBL" id="MBR7744453.1"/>
    </source>
</evidence>
<protein>
    <submittedName>
        <fullName evidence="1">Uncharacterized protein</fullName>
    </submittedName>
</protein>
<accession>A0A941DB54</accession>
<name>A0A941DB54_9MICO</name>
<dbReference type="EMBL" id="JAGSNF010000020">
    <property type="protein sequence ID" value="MBR7744453.1"/>
    <property type="molecule type" value="Genomic_DNA"/>
</dbReference>
<dbReference type="AlphaFoldDB" id="A0A941DB54"/>
<gene>
    <name evidence="1" type="ORF">KC207_14250</name>
</gene>
<dbReference type="Proteomes" id="UP000677016">
    <property type="component" value="Unassembled WGS sequence"/>
</dbReference>
<keyword evidence="2" id="KW-1185">Reference proteome</keyword>
<organism evidence="1 2">
    <name type="scientific">Phycicoccus avicenniae</name>
    <dbReference type="NCBI Taxonomy" id="2828860"/>
    <lineage>
        <taxon>Bacteria</taxon>
        <taxon>Bacillati</taxon>
        <taxon>Actinomycetota</taxon>
        <taxon>Actinomycetes</taxon>
        <taxon>Micrococcales</taxon>
        <taxon>Intrasporangiaceae</taxon>
        <taxon>Phycicoccus</taxon>
    </lineage>
</organism>
<comment type="caution">
    <text evidence="1">The sequence shown here is derived from an EMBL/GenBank/DDBJ whole genome shotgun (WGS) entry which is preliminary data.</text>
</comment>
<dbReference type="RefSeq" id="WP_211603974.1">
    <property type="nucleotide sequence ID" value="NZ_JAGSNF010000020.1"/>
</dbReference>